<dbReference type="SMART" id="SM00400">
    <property type="entry name" value="ZnF_CHCC"/>
    <property type="match status" value="1"/>
</dbReference>
<evidence type="ECO:0000256" key="11">
    <source>
        <dbReference type="ARBA" id="ARBA00023163"/>
    </source>
</evidence>
<sequence length="649" mass="70614">MARRIKPEDVQVVKDRASIEDVVREHVTLRGGGVGTLKGLCPFHDEKTPSFTVRPAVGYFHCFGCEEGGDVLDFVQKIDHLTFAESVERLADRLGITLRYDETGPGTRGGRDDGQTVPTGQRTRLMEAHRVAEEFYHHALLDGPEGRAARAFLRDKGFDGDHARQFMVGYSPNSGEALARHLREKGFTEQEMVVGGLVGRGSRGLYDRFRGRVMWPIRSIAGDTVGFGARRLYDDDRIAAKYLNTSETPIYRKTAVLYGLDLAKKAIATERRAVVVEGYTDVMAAHLSGVGTAVATCGTAFADDHVTMLRRILRDEAGRAPARVVFTFDGDAAGQKAAMRAFEHDERWAAQSFVAVAEEGQDPNDLWLRGGPEAVQALVEGAIPMFEFAVRTTLAPYDLTLAQERVQAMRAVAPILAGVKDAALRPEYVRDVAGWMGVDPSALTVEVQRSGTRRGDRGRPARGHPTTVGQGESGHGGSGQEGPPAPAPDLTDPVQVAERNLLQVALQYPLAIFAEDMDELPAGQLRAPVHQAVWHALQQAGGVWAADGLSAAAWNQAVLAQTPPLVRPLVHELAVAPLPTRLDAETGMPPTVYVDSLVLRVRLAGLEQRIAATMGMAQREPEGSPEARRLVEELMGLQRERAALKDRMS</sequence>
<keyword evidence="9" id="KW-0460">Magnesium</keyword>
<feature type="domain" description="Toprim" evidence="16">
    <location>
        <begin position="271"/>
        <end position="364"/>
    </location>
</feature>
<dbReference type="Pfam" id="PF13662">
    <property type="entry name" value="Toprim_4"/>
    <property type="match status" value="1"/>
</dbReference>
<dbReference type="InterPro" id="IPR036977">
    <property type="entry name" value="DNA_primase_Znf_CHC2"/>
</dbReference>
<keyword evidence="7 12" id="KW-0863">Zinc-finger</keyword>
<dbReference type="InterPro" id="IPR006295">
    <property type="entry name" value="DNA_primase_DnaG"/>
</dbReference>
<comment type="catalytic activity">
    <reaction evidence="12">
        <text>ssDNA + n NTP = ssDNA/pppN(pN)n-1 hybrid + (n-1) diphosphate.</text>
        <dbReference type="EC" id="2.7.7.101"/>
    </reaction>
</comment>
<dbReference type="InterPro" id="IPR034151">
    <property type="entry name" value="TOPRIM_DnaG_bac"/>
</dbReference>
<dbReference type="Pfam" id="PF08278">
    <property type="entry name" value="DnaG_DnaB_bind"/>
    <property type="match status" value="1"/>
</dbReference>
<evidence type="ECO:0000256" key="8">
    <source>
        <dbReference type="ARBA" id="ARBA00022833"/>
    </source>
</evidence>
<name>A0A345NIZ3_9MICO</name>
<dbReference type="GO" id="GO:0000428">
    <property type="term" value="C:DNA-directed RNA polymerase complex"/>
    <property type="evidence" value="ECO:0007669"/>
    <property type="project" value="UniProtKB-KW"/>
</dbReference>
<keyword evidence="4 12" id="KW-0548">Nucleotidyltransferase</keyword>
<evidence type="ECO:0000256" key="6">
    <source>
        <dbReference type="ARBA" id="ARBA00022723"/>
    </source>
</evidence>
<keyword evidence="11 12" id="KW-0804">Transcription</keyword>
<keyword evidence="10 12" id="KW-0238">DNA-binding</keyword>
<dbReference type="KEGG" id="orn:DV701_01385"/>
<evidence type="ECO:0000256" key="5">
    <source>
        <dbReference type="ARBA" id="ARBA00022705"/>
    </source>
</evidence>
<protein>
    <recommendedName>
        <fullName evidence="12 13">DNA primase</fullName>
        <ecNumber evidence="12">2.7.7.101</ecNumber>
    </recommendedName>
</protein>
<dbReference type="GO" id="GO:0003677">
    <property type="term" value="F:DNA binding"/>
    <property type="evidence" value="ECO:0007669"/>
    <property type="project" value="UniProtKB-KW"/>
</dbReference>
<dbReference type="InterPro" id="IPR037068">
    <property type="entry name" value="DNA_primase_core_N_sf"/>
</dbReference>
<dbReference type="InterPro" id="IPR006171">
    <property type="entry name" value="TOPRIM_dom"/>
</dbReference>
<dbReference type="Pfam" id="PF10410">
    <property type="entry name" value="DnaB_bind"/>
    <property type="match status" value="1"/>
</dbReference>
<feature type="region of interest" description="Disordered" evidence="15">
    <location>
        <begin position="446"/>
        <end position="491"/>
    </location>
</feature>
<evidence type="ECO:0000256" key="14">
    <source>
        <dbReference type="PIRSR" id="PIRSR002811-1"/>
    </source>
</evidence>
<dbReference type="FunFam" id="3.90.580.10:FF:000001">
    <property type="entry name" value="DNA primase"/>
    <property type="match status" value="1"/>
</dbReference>
<dbReference type="SUPFAM" id="SSF57783">
    <property type="entry name" value="Zinc beta-ribbon"/>
    <property type="match status" value="1"/>
</dbReference>
<evidence type="ECO:0000259" key="16">
    <source>
        <dbReference type="PROSITE" id="PS50880"/>
    </source>
</evidence>
<dbReference type="Gene3D" id="3.90.980.10">
    <property type="entry name" value="DNA primase, catalytic core, N-terminal domain"/>
    <property type="match status" value="1"/>
</dbReference>
<dbReference type="GO" id="GO:0008270">
    <property type="term" value="F:zinc ion binding"/>
    <property type="evidence" value="ECO:0007669"/>
    <property type="project" value="UniProtKB-UniRule"/>
</dbReference>
<dbReference type="PANTHER" id="PTHR30313:SF2">
    <property type="entry name" value="DNA PRIMASE"/>
    <property type="match status" value="1"/>
</dbReference>
<evidence type="ECO:0000256" key="15">
    <source>
        <dbReference type="SAM" id="MobiDB-lite"/>
    </source>
</evidence>
<evidence type="ECO:0000256" key="4">
    <source>
        <dbReference type="ARBA" id="ARBA00022695"/>
    </source>
</evidence>
<dbReference type="Gene3D" id="3.40.1360.10">
    <property type="match status" value="1"/>
</dbReference>
<dbReference type="CDD" id="cd03364">
    <property type="entry name" value="TOPRIM_DnaG_primases"/>
    <property type="match status" value="1"/>
</dbReference>
<organism evidence="17 18">
    <name type="scientific">Ornithinimicrobium avium</name>
    <dbReference type="NCBI Taxonomy" id="2283195"/>
    <lineage>
        <taxon>Bacteria</taxon>
        <taxon>Bacillati</taxon>
        <taxon>Actinomycetota</taxon>
        <taxon>Actinomycetes</taxon>
        <taxon>Micrococcales</taxon>
        <taxon>Ornithinimicrobiaceae</taxon>
        <taxon>Ornithinimicrobium</taxon>
    </lineage>
</organism>
<evidence type="ECO:0000256" key="3">
    <source>
        <dbReference type="ARBA" id="ARBA00022679"/>
    </source>
</evidence>
<comment type="function">
    <text evidence="12 13">RNA polymerase that catalyzes the synthesis of short RNA molecules used as primers for DNA polymerase during DNA replication.</text>
</comment>
<dbReference type="RefSeq" id="WP_114926769.1">
    <property type="nucleotide sequence ID" value="NZ_CP031229.1"/>
</dbReference>
<evidence type="ECO:0000256" key="9">
    <source>
        <dbReference type="ARBA" id="ARBA00022842"/>
    </source>
</evidence>
<comment type="cofactor">
    <cofactor evidence="12 13 14">
        <name>Zn(2+)</name>
        <dbReference type="ChEBI" id="CHEBI:29105"/>
    </cofactor>
    <text evidence="12 13 14">Binds 1 zinc ion per monomer.</text>
</comment>
<dbReference type="GO" id="GO:0003899">
    <property type="term" value="F:DNA-directed RNA polymerase activity"/>
    <property type="evidence" value="ECO:0007669"/>
    <property type="project" value="UniProtKB-UniRule"/>
</dbReference>
<dbReference type="AlphaFoldDB" id="A0A345NIZ3"/>
<dbReference type="PANTHER" id="PTHR30313">
    <property type="entry name" value="DNA PRIMASE"/>
    <property type="match status" value="1"/>
</dbReference>
<keyword evidence="8 12" id="KW-0862">Zinc</keyword>
<dbReference type="PIRSF" id="PIRSF002811">
    <property type="entry name" value="DnaG"/>
    <property type="match status" value="1"/>
</dbReference>
<dbReference type="EMBL" id="CP031229">
    <property type="protein sequence ID" value="AXH95001.1"/>
    <property type="molecule type" value="Genomic_DNA"/>
</dbReference>
<dbReference type="NCBIfam" id="TIGR01391">
    <property type="entry name" value="dnaG"/>
    <property type="match status" value="1"/>
</dbReference>
<feature type="compositionally biased region" description="Gly residues" evidence="15">
    <location>
        <begin position="471"/>
        <end position="480"/>
    </location>
</feature>
<proteinExistence type="inferred from homology"/>
<evidence type="ECO:0000256" key="7">
    <source>
        <dbReference type="ARBA" id="ARBA00022771"/>
    </source>
</evidence>
<keyword evidence="5 12" id="KW-0235">DNA replication</keyword>
<evidence type="ECO:0000256" key="10">
    <source>
        <dbReference type="ARBA" id="ARBA00023125"/>
    </source>
</evidence>
<keyword evidence="18" id="KW-1185">Reference proteome</keyword>
<accession>A0A345NIZ3</accession>
<dbReference type="SUPFAM" id="SSF56731">
    <property type="entry name" value="DNA primase core"/>
    <property type="match status" value="1"/>
</dbReference>
<evidence type="ECO:0000256" key="2">
    <source>
        <dbReference type="ARBA" id="ARBA00022515"/>
    </source>
</evidence>
<dbReference type="InterPro" id="IPR030846">
    <property type="entry name" value="DnaG_bac"/>
</dbReference>
<dbReference type="EC" id="2.7.7.101" evidence="12"/>
<dbReference type="OrthoDB" id="9803773at2"/>
<keyword evidence="6 12" id="KW-0479">Metal-binding</keyword>
<dbReference type="SMART" id="SM00493">
    <property type="entry name" value="TOPRIM"/>
    <property type="match status" value="1"/>
</dbReference>
<dbReference type="PROSITE" id="PS50880">
    <property type="entry name" value="TOPRIM"/>
    <property type="match status" value="1"/>
</dbReference>
<dbReference type="HAMAP" id="MF_00974">
    <property type="entry name" value="DNA_primase_DnaG"/>
    <property type="match status" value="1"/>
</dbReference>
<evidence type="ECO:0000256" key="1">
    <source>
        <dbReference type="ARBA" id="ARBA00022478"/>
    </source>
</evidence>
<evidence type="ECO:0000256" key="13">
    <source>
        <dbReference type="PIRNR" id="PIRNR002811"/>
    </source>
</evidence>
<dbReference type="Proteomes" id="UP000253790">
    <property type="component" value="Chromosome"/>
</dbReference>
<reference evidence="17 18" key="1">
    <citation type="submission" date="2018-07" db="EMBL/GenBank/DDBJ databases">
        <title>Complete genome sequencing of Ornithinimicrobium sp. AMA3305.</title>
        <authorList>
            <person name="Bae J.-W."/>
        </authorList>
    </citation>
    <scope>NUCLEOTIDE SEQUENCE [LARGE SCALE GENOMIC DNA]</scope>
    <source>
        <strain evidence="17 18">AMA3305</strain>
    </source>
</reference>
<comment type="subunit">
    <text evidence="12">Monomer. Interacts with DnaB.</text>
</comment>
<comment type="similarity">
    <text evidence="12 13">Belongs to the DnaG primase family.</text>
</comment>
<evidence type="ECO:0000256" key="12">
    <source>
        <dbReference type="HAMAP-Rule" id="MF_00974"/>
    </source>
</evidence>
<dbReference type="InterPro" id="IPR019475">
    <property type="entry name" value="DNA_primase_DnaB-bd"/>
</dbReference>
<dbReference type="Pfam" id="PF01807">
    <property type="entry name" value="Zn_ribbon_DnaG"/>
    <property type="match status" value="1"/>
</dbReference>
<dbReference type="Pfam" id="PF08275">
    <property type="entry name" value="DNAG_N"/>
    <property type="match status" value="1"/>
</dbReference>
<dbReference type="GO" id="GO:0005737">
    <property type="term" value="C:cytoplasm"/>
    <property type="evidence" value="ECO:0007669"/>
    <property type="project" value="TreeGrafter"/>
</dbReference>
<dbReference type="GO" id="GO:0006269">
    <property type="term" value="P:DNA replication, synthesis of primer"/>
    <property type="evidence" value="ECO:0007669"/>
    <property type="project" value="UniProtKB-UniRule"/>
</dbReference>
<comment type="domain">
    <text evidence="12">Contains an N-terminal zinc-binding domain, a central core domain that contains the primase activity, and a C-terminal DnaB-binding domain.</text>
</comment>
<gene>
    <name evidence="12" type="primary">dnaG</name>
    <name evidence="17" type="ORF">DV701_01385</name>
</gene>
<feature type="zinc finger region" description="CHC2-type" evidence="12 14">
    <location>
        <begin position="41"/>
        <end position="65"/>
    </location>
</feature>
<evidence type="ECO:0000313" key="18">
    <source>
        <dbReference type="Proteomes" id="UP000253790"/>
    </source>
</evidence>
<keyword evidence="2 12" id="KW-0639">Primosome</keyword>
<dbReference type="InterPro" id="IPR013173">
    <property type="entry name" value="DNA_primase_DnaG_DnaB-bd_dom"/>
</dbReference>
<evidence type="ECO:0000313" key="17">
    <source>
        <dbReference type="EMBL" id="AXH95001.1"/>
    </source>
</evidence>
<dbReference type="InterPro" id="IPR050219">
    <property type="entry name" value="DnaG_primase"/>
</dbReference>
<dbReference type="GO" id="GO:1990077">
    <property type="term" value="C:primosome complex"/>
    <property type="evidence" value="ECO:0007669"/>
    <property type="project" value="UniProtKB-KW"/>
</dbReference>
<dbReference type="Gene3D" id="3.90.580.10">
    <property type="entry name" value="Zinc finger, CHC2-type domain"/>
    <property type="match status" value="1"/>
</dbReference>
<keyword evidence="1 12" id="KW-0240">DNA-directed RNA polymerase</keyword>
<dbReference type="InterPro" id="IPR002694">
    <property type="entry name" value="Znf_CHC2"/>
</dbReference>
<keyword evidence="3 12" id="KW-0808">Transferase</keyword>
<dbReference type="InterPro" id="IPR013264">
    <property type="entry name" value="DNAG_N"/>
</dbReference>